<dbReference type="AlphaFoldDB" id="A0A0E2BAW5"/>
<reference evidence="1 2" key="1">
    <citation type="submission" date="2012-10" db="EMBL/GenBank/DDBJ databases">
        <authorList>
            <person name="Harkins D.M."/>
            <person name="Durkin A.S."/>
            <person name="Brinkac L.M."/>
            <person name="Selengut J.D."/>
            <person name="Sanka R."/>
            <person name="DePew J."/>
            <person name="Purushe J."/>
            <person name="Peacock S.J."/>
            <person name="Thaipadungpanit J."/>
            <person name="Wuthiekanun V.W."/>
            <person name="Day N.P."/>
            <person name="Vinetz J.M."/>
            <person name="Sutton G.G."/>
            <person name="Nelson W.C."/>
            <person name="Fouts D.E."/>
        </authorList>
    </citation>
    <scope>NUCLEOTIDE SEQUENCE [LARGE SCALE GENOMIC DNA]</scope>
    <source>
        <strain evidence="1 2">H1</strain>
    </source>
</reference>
<evidence type="ECO:0000313" key="2">
    <source>
        <dbReference type="Proteomes" id="UP000006253"/>
    </source>
</evidence>
<name>A0A0E2BAW5_9LEPT</name>
<dbReference type="EMBL" id="AHMY02000058">
    <property type="protein sequence ID" value="EKO14258.1"/>
    <property type="molecule type" value="Genomic_DNA"/>
</dbReference>
<protein>
    <submittedName>
        <fullName evidence="1">Uncharacterized protein</fullName>
    </submittedName>
</protein>
<dbReference type="GeneID" id="79382426"/>
<accession>A0A0E2BAW5</accession>
<dbReference type="Proteomes" id="UP000006253">
    <property type="component" value="Unassembled WGS sequence"/>
</dbReference>
<dbReference type="RefSeq" id="WP_000465702.1">
    <property type="nucleotide sequence ID" value="NZ_AHMY02000058.1"/>
</dbReference>
<comment type="caution">
    <text evidence="1">The sequence shown here is derived from an EMBL/GenBank/DDBJ whole genome shotgun (WGS) entry which is preliminary data.</text>
</comment>
<proteinExistence type="predicted"/>
<sequence>MFFLLLESIYLDFASGRTDWETYCESVILLAQDQEKLAGFV</sequence>
<organism evidence="1 2">
    <name type="scientific">Leptospira kirschneri str. H1</name>
    <dbReference type="NCBI Taxonomy" id="1049966"/>
    <lineage>
        <taxon>Bacteria</taxon>
        <taxon>Pseudomonadati</taxon>
        <taxon>Spirochaetota</taxon>
        <taxon>Spirochaetia</taxon>
        <taxon>Leptospirales</taxon>
        <taxon>Leptospiraceae</taxon>
        <taxon>Leptospira</taxon>
    </lineage>
</organism>
<gene>
    <name evidence="1" type="ORF">LEP1GSC081_0795</name>
</gene>
<evidence type="ECO:0000313" key="1">
    <source>
        <dbReference type="EMBL" id="EKO14258.1"/>
    </source>
</evidence>